<dbReference type="Proteomes" id="UP000244552">
    <property type="component" value="Unassembled WGS sequence"/>
</dbReference>
<accession>A0A2A2WWS7</accession>
<evidence type="ECO:0000313" key="2">
    <source>
        <dbReference type="EMBL" id="PTR95324.1"/>
    </source>
</evidence>
<dbReference type="EMBL" id="LXZO01000122">
    <property type="protein sequence ID" value="PAY44735.1"/>
    <property type="molecule type" value="Genomic_DNA"/>
</dbReference>
<gene>
    <name evidence="1" type="ORF">A8C52_10525</name>
    <name evidence="2" type="ORF">DBP89_06810</name>
</gene>
<comment type="caution">
    <text evidence="1">The sequence shown here is derived from an EMBL/GenBank/DDBJ whole genome shotgun (WGS) entry which is preliminary data.</text>
</comment>
<dbReference type="AlphaFoldDB" id="A0A2A2WWS7"/>
<reference evidence="1 3" key="1">
    <citation type="submission" date="2016-05" db="EMBL/GenBank/DDBJ databases">
        <authorList>
            <person name="Lee J.-Y."/>
            <person name="Kim E.B."/>
            <person name="Choi Y.-J."/>
        </authorList>
    </citation>
    <scope>NUCLEOTIDE SEQUENCE [LARGE SCALE GENOMIC DNA]</scope>
    <source>
        <strain evidence="1 3">KLA006</strain>
    </source>
</reference>
<evidence type="ECO:0000313" key="1">
    <source>
        <dbReference type="EMBL" id="PAY44735.1"/>
    </source>
</evidence>
<sequence length="63" mass="7722">MHKTNLRNKVNHYLQVFFIFFFLLQLSVQWNFGFAALTAFFITLEVHYQFETIKDRSNRSQKF</sequence>
<name>A0A2A2WWS7_9LACO</name>
<reference evidence="2 4" key="2">
    <citation type="journal article" date="2018" name="Genome Announc.">
        <title>Fifty-Six Draft Genome Sequences of 10 Lactobacillus Species from 22 Commercial Dietary Supplements.</title>
        <authorList>
            <person name="Gangiredla J."/>
            <person name="Barnaba T.J."/>
            <person name="Mammel M.K."/>
            <person name="Lacher D.W."/>
            <person name="Elkins C.A."/>
            <person name="Lampel K.A."/>
            <person name="Whitehouse C.A."/>
            <person name="Tartera C."/>
        </authorList>
    </citation>
    <scope>NUCLEOTIDE SEQUENCE [LARGE SCALE GENOMIC DNA]</scope>
    <source>
        <strain evidence="2 4">DS11_12</strain>
    </source>
</reference>
<dbReference type="EMBL" id="QAGV01000007">
    <property type="protein sequence ID" value="PTR95324.1"/>
    <property type="molecule type" value="Genomic_DNA"/>
</dbReference>
<evidence type="ECO:0000313" key="4">
    <source>
        <dbReference type="Proteomes" id="UP000244552"/>
    </source>
</evidence>
<evidence type="ECO:0000313" key="3">
    <source>
        <dbReference type="Proteomes" id="UP000218139"/>
    </source>
</evidence>
<dbReference type="RefSeq" id="WP_003698986.1">
    <property type="nucleotide sequence ID" value="NZ_CBCRTQ010000006.1"/>
</dbReference>
<proteinExistence type="predicted"/>
<organism evidence="1 3">
    <name type="scientific">Ligilactobacillus salivarius</name>
    <dbReference type="NCBI Taxonomy" id="1624"/>
    <lineage>
        <taxon>Bacteria</taxon>
        <taxon>Bacillati</taxon>
        <taxon>Bacillota</taxon>
        <taxon>Bacilli</taxon>
        <taxon>Lactobacillales</taxon>
        <taxon>Lactobacillaceae</taxon>
        <taxon>Ligilactobacillus</taxon>
    </lineage>
</organism>
<dbReference type="Proteomes" id="UP000218139">
    <property type="component" value="Unassembled WGS sequence"/>
</dbReference>
<protein>
    <submittedName>
        <fullName evidence="1">Uncharacterized protein</fullName>
    </submittedName>
</protein>